<dbReference type="CDD" id="cd01109">
    <property type="entry name" value="HTH_YyaN"/>
    <property type="match status" value="1"/>
</dbReference>
<protein>
    <submittedName>
        <fullName evidence="4">MerR family transcriptional regulator</fullName>
    </submittedName>
</protein>
<dbReference type="Proteomes" id="UP000664857">
    <property type="component" value="Unassembled WGS sequence"/>
</dbReference>
<keyword evidence="5" id="KW-1185">Reference proteome</keyword>
<dbReference type="PROSITE" id="PS50937">
    <property type="entry name" value="HTH_MERR_2"/>
    <property type="match status" value="1"/>
</dbReference>
<dbReference type="PANTHER" id="PTHR30204:SF83">
    <property type="entry name" value="TRANSCRIPTIONAL REGULATOR, MERR FAMILY"/>
    <property type="match status" value="1"/>
</dbReference>
<evidence type="ECO:0000313" key="4">
    <source>
        <dbReference type="EMBL" id="MBO0475984.1"/>
    </source>
</evidence>
<dbReference type="SUPFAM" id="SSF46955">
    <property type="entry name" value="Putative DNA-binding domain"/>
    <property type="match status" value="1"/>
</dbReference>
<dbReference type="Pfam" id="PF13411">
    <property type="entry name" value="MerR_1"/>
    <property type="match status" value="1"/>
</dbReference>
<dbReference type="SMART" id="SM00422">
    <property type="entry name" value="HTH_MERR"/>
    <property type="match status" value="1"/>
</dbReference>
<feature type="coiled-coil region" evidence="2">
    <location>
        <begin position="87"/>
        <end position="114"/>
    </location>
</feature>
<reference evidence="4 5" key="1">
    <citation type="submission" date="2021-03" db="EMBL/GenBank/DDBJ databases">
        <title>Enterococcal diversity collection.</title>
        <authorList>
            <person name="Gilmore M.S."/>
            <person name="Schwartzman J."/>
            <person name="Van Tyne D."/>
            <person name="Martin M."/>
            <person name="Earl A.M."/>
            <person name="Manson A.L."/>
            <person name="Straub T."/>
            <person name="Salamzade R."/>
            <person name="Saavedra J."/>
            <person name="Lebreton F."/>
            <person name="Prichula J."/>
            <person name="Schaufler K."/>
            <person name="Gaca A."/>
            <person name="Sgardioli B."/>
            <person name="Wagenaar J."/>
            <person name="Strong T."/>
        </authorList>
    </citation>
    <scope>NUCLEOTIDE SEQUENCE [LARGE SCALE GENOMIC DNA]</scope>
    <source>
        <strain evidence="4 5">DIV0080</strain>
    </source>
</reference>
<keyword evidence="2" id="KW-0175">Coiled coil</keyword>
<name>A0ABS3HQH8_9ENTE</name>
<comment type="caution">
    <text evidence="4">The sequence shown here is derived from an EMBL/GenBank/DDBJ whole genome shotgun (WGS) entry which is preliminary data.</text>
</comment>
<dbReference type="PANTHER" id="PTHR30204">
    <property type="entry name" value="REDOX-CYCLING DRUG-SENSING TRANSCRIPTIONAL ACTIVATOR SOXR"/>
    <property type="match status" value="1"/>
</dbReference>
<dbReference type="RefSeq" id="WP_206964833.1">
    <property type="nucleotide sequence ID" value="NZ_JAFLVX010000009.1"/>
</dbReference>
<dbReference type="InterPro" id="IPR047057">
    <property type="entry name" value="MerR_fam"/>
</dbReference>
<sequence>MFIKEFSQKTGLTIDTLRYYEKEQLLIPKRTDKNYRYYTEKDLCWVELLLKLKETGMTINEIKQFSALQEEGDSSLLDRTILLQAHIKNLNEQRSNLDNTIAFVEKKIEGYQERFMKFSDFK</sequence>
<evidence type="ECO:0000256" key="1">
    <source>
        <dbReference type="ARBA" id="ARBA00023125"/>
    </source>
</evidence>
<dbReference type="InterPro" id="IPR000551">
    <property type="entry name" value="MerR-type_HTH_dom"/>
</dbReference>
<dbReference type="Gene3D" id="1.10.1660.10">
    <property type="match status" value="1"/>
</dbReference>
<feature type="domain" description="HTH merR-type" evidence="3">
    <location>
        <begin position="1"/>
        <end position="68"/>
    </location>
</feature>
<evidence type="ECO:0000313" key="5">
    <source>
        <dbReference type="Proteomes" id="UP000664857"/>
    </source>
</evidence>
<gene>
    <name evidence="4" type="ORF">DOK76_02805</name>
</gene>
<proteinExistence type="predicted"/>
<evidence type="ECO:0000259" key="3">
    <source>
        <dbReference type="PROSITE" id="PS50937"/>
    </source>
</evidence>
<evidence type="ECO:0000256" key="2">
    <source>
        <dbReference type="SAM" id="Coils"/>
    </source>
</evidence>
<dbReference type="InterPro" id="IPR009061">
    <property type="entry name" value="DNA-bd_dom_put_sf"/>
</dbReference>
<keyword evidence="1" id="KW-0238">DNA-binding</keyword>
<accession>A0ABS3HQH8</accession>
<organism evidence="4 5">
    <name type="scientific">Candidatus Vagococcus giribetii</name>
    <dbReference type="NCBI Taxonomy" id="2230876"/>
    <lineage>
        <taxon>Bacteria</taxon>
        <taxon>Bacillati</taxon>
        <taxon>Bacillota</taxon>
        <taxon>Bacilli</taxon>
        <taxon>Lactobacillales</taxon>
        <taxon>Enterococcaceae</taxon>
        <taxon>Vagococcus</taxon>
    </lineage>
</organism>
<dbReference type="EMBL" id="JAFLVX010000009">
    <property type="protein sequence ID" value="MBO0475984.1"/>
    <property type="molecule type" value="Genomic_DNA"/>
</dbReference>